<sequence>MMVSVPAWVTTSSGVSPGLHKLTQNAVTGQRHYSRARHIFCVDHDGPH</sequence>
<dbReference type="HOGENOM" id="CLU_3157609_0_0_5"/>
<accession>S9QAN5</accession>
<keyword evidence="2" id="KW-1185">Reference proteome</keyword>
<evidence type="ECO:0000313" key="2">
    <source>
        <dbReference type="Proteomes" id="UP000015347"/>
    </source>
</evidence>
<proteinExistence type="predicted"/>
<dbReference type="Proteomes" id="UP000015347">
    <property type="component" value="Unassembled WGS sequence"/>
</dbReference>
<dbReference type="EMBL" id="APVH01000039">
    <property type="protein sequence ID" value="EPX78436.1"/>
    <property type="molecule type" value="Genomic_DNA"/>
</dbReference>
<name>S9QAN5_9RHOB</name>
<reference evidence="2" key="1">
    <citation type="journal article" date="2014" name="Stand. Genomic Sci.">
        <title>Genome sequence of the exopolysaccharide-producing Salipiger mucosus type strain (DSM 16094(T)), a moderately halophilic member of the Roseobacter clade.</title>
        <authorList>
            <person name="Riedel T."/>
            <person name="Spring S."/>
            <person name="Fiebig A."/>
            <person name="Petersen J."/>
            <person name="Kyrpides N.C."/>
            <person name="Goker M."/>
            <person name="Klenk H.P."/>
        </authorList>
    </citation>
    <scope>NUCLEOTIDE SEQUENCE [LARGE SCALE GENOMIC DNA]</scope>
    <source>
        <strain evidence="2">DSM 16094</strain>
    </source>
</reference>
<gene>
    <name evidence="1" type="ORF">Salmuc_03546</name>
</gene>
<evidence type="ECO:0000313" key="1">
    <source>
        <dbReference type="EMBL" id="EPX78436.1"/>
    </source>
</evidence>
<organism evidence="1 2">
    <name type="scientific">Salipiger mucosus DSM 16094</name>
    <dbReference type="NCBI Taxonomy" id="1123237"/>
    <lineage>
        <taxon>Bacteria</taxon>
        <taxon>Pseudomonadati</taxon>
        <taxon>Pseudomonadota</taxon>
        <taxon>Alphaproteobacteria</taxon>
        <taxon>Rhodobacterales</taxon>
        <taxon>Roseobacteraceae</taxon>
        <taxon>Salipiger</taxon>
    </lineage>
</organism>
<dbReference type="AlphaFoldDB" id="S9QAN5"/>
<comment type="caution">
    <text evidence="1">The sequence shown here is derived from an EMBL/GenBank/DDBJ whole genome shotgun (WGS) entry which is preliminary data.</text>
</comment>
<protein>
    <submittedName>
        <fullName evidence="1">Uncharacterized protein</fullName>
    </submittedName>
</protein>